<evidence type="ECO:0000256" key="6">
    <source>
        <dbReference type="SAM" id="MobiDB-lite"/>
    </source>
</evidence>
<dbReference type="HOGENOM" id="CLU_1039624_0_0_1"/>
<evidence type="ECO:0000313" key="7">
    <source>
        <dbReference type="EMBL" id="AES60437.1"/>
    </source>
</evidence>
<name>G7I6Q3_MEDTR</name>
<evidence type="ECO:0000256" key="4">
    <source>
        <dbReference type="ARBA" id="ARBA00023163"/>
    </source>
</evidence>
<evidence type="ECO:0000313" key="11">
    <source>
        <dbReference type="Proteomes" id="UP000265566"/>
    </source>
</evidence>
<evidence type="ECO:0000313" key="8">
    <source>
        <dbReference type="EMBL" id="RHN78691.1"/>
    </source>
</evidence>
<reference evidence="8" key="5">
    <citation type="journal article" date="2018" name="Nat. Plants">
        <title>Whole-genome landscape of Medicago truncatula symbiotic genes.</title>
        <authorList>
            <person name="Pecrix Y."/>
            <person name="Gamas P."/>
            <person name="Carrere S."/>
        </authorList>
    </citation>
    <scope>NUCLEOTIDE SEQUENCE</scope>
    <source>
        <tissue evidence="8">Leaves</tissue>
    </source>
</reference>
<evidence type="ECO:0000313" key="9">
    <source>
        <dbReference type="EnsemblPlants" id="AES60437"/>
    </source>
</evidence>
<dbReference type="InterPro" id="IPR003340">
    <property type="entry name" value="B3_DNA-bd"/>
</dbReference>
<dbReference type="Gene3D" id="2.40.330.10">
    <property type="entry name" value="DNA-binding pseudobarrel domain"/>
    <property type="match status" value="1"/>
</dbReference>
<dbReference type="EnsemblPlants" id="AES60437">
    <property type="protein sequence ID" value="AES60437"/>
    <property type="gene ID" value="MTR_1g045700"/>
</dbReference>
<keyword evidence="5" id="KW-0539">Nucleus</keyword>
<reference evidence="7 10" key="2">
    <citation type="journal article" date="2014" name="BMC Genomics">
        <title>An improved genome release (version Mt4.0) for the model legume Medicago truncatula.</title>
        <authorList>
            <person name="Tang H."/>
            <person name="Krishnakumar V."/>
            <person name="Bidwell S."/>
            <person name="Rosen B."/>
            <person name="Chan A."/>
            <person name="Zhou S."/>
            <person name="Gentzbittel L."/>
            <person name="Childs K.L."/>
            <person name="Yandell M."/>
            <person name="Gundlach H."/>
            <person name="Mayer K.F."/>
            <person name="Schwartz D.C."/>
            <person name="Town C.D."/>
        </authorList>
    </citation>
    <scope>GENOME REANNOTATION</scope>
    <source>
        <strain evidence="9 10">cv. Jemalong A17</strain>
    </source>
</reference>
<proteinExistence type="predicted"/>
<feature type="region of interest" description="Disordered" evidence="6">
    <location>
        <begin position="16"/>
        <end position="49"/>
    </location>
</feature>
<dbReference type="EMBL" id="CM001217">
    <property type="protein sequence ID" value="AES60437.1"/>
    <property type="molecule type" value="Genomic_DNA"/>
</dbReference>
<comment type="subcellular location">
    <subcellularLocation>
        <location evidence="1">Nucleus</location>
    </subcellularLocation>
</comment>
<dbReference type="GO" id="GO:0003677">
    <property type="term" value="F:DNA binding"/>
    <property type="evidence" value="ECO:0007669"/>
    <property type="project" value="UniProtKB-KW"/>
</dbReference>
<evidence type="ECO:0000256" key="3">
    <source>
        <dbReference type="ARBA" id="ARBA00023125"/>
    </source>
</evidence>
<organism evidence="7 10">
    <name type="scientific">Medicago truncatula</name>
    <name type="common">Barrel medic</name>
    <name type="synonym">Medicago tribuloides</name>
    <dbReference type="NCBI Taxonomy" id="3880"/>
    <lineage>
        <taxon>Eukaryota</taxon>
        <taxon>Viridiplantae</taxon>
        <taxon>Streptophyta</taxon>
        <taxon>Embryophyta</taxon>
        <taxon>Tracheophyta</taxon>
        <taxon>Spermatophyta</taxon>
        <taxon>Magnoliopsida</taxon>
        <taxon>eudicotyledons</taxon>
        <taxon>Gunneridae</taxon>
        <taxon>Pentapetalae</taxon>
        <taxon>rosids</taxon>
        <taxon>fabids</taxon>
        <taxon>Fabales</taxon>
        <taxon>Fabaceae</taxon>
        <taxon>Papilionoideae</taxon>
        <taxon>50 kb inversion clade</taxon>
        <taxon>NPAAA clade</taxon>
        <taxon>Hologalegina</taxon>
        <taxon>IRL clade</taxon>
        <taxon>Trifolieae</taxon>
        <taxon>Medicago</taxon>
    </lineage>
</organism>
<keyword evidence="3 8" id="KW-0238">DNA-binding</keyword>
<dbReference type="SUPFAM" id="SSF101936">
    <property type="entry name" value="DNA-binding pseudobarrel domain"/>
    <property type="match status" value="1"/>
</dbReference>
<dbReference type="Proteomes" id="UP000002051">
    <property type="component" value="Unassembled WGS sequence"/>
</dbReference>
<dbReference type="AlphaFoldDB" id="G7I6Q3"/>
<keyword evidence="2" id="KW-0805">Transcription regulation</keyword>
<dbReference type="KEGG" id="mtr:11424296"/>
<gene>
    <name evidence="9" type="primary">11424296</name>
    <name evidence="7" type="ordered locus">MTR_1g045700</name>
    <name evidence="8" type="ORF">MtrunA17_Chr1g0168691</name>
</gene>
<dbReference type="EMBL" id="PSQE01000001">
    <property type="protein sequence ID" value="RHN78691.1"/>
    <property type="molecule type" value="Genomic_DNA"/>
</dbReference>
<protein>
    <submittedName>
        <fullName evidence="7">E1 protein</fullName>
    </submittedName>
    <submittedName>
        <fullName evidence="8">Putative DNA-binding pseudobarrel domain-containing protein</fullName>
    </submittedName>
</protein>
<dbReference type="InterPro" id="IPR051442">
    <property type="entry name" value="B3_domain"/>
</dbReference>
<reference evidence="7 10" key="1">
    <citation type="journal article" date="2011" name="Nature">
        <title>The Medicago genome provides insight into the evolution of rhizobial symbioses.</title>
        <authorList>
            <person name="Young N.D."/>
            <person name="Debelle F."/>
            <person name="Oldroyd G.E."/>
            <person name="Geurts R."/>
            <person name="Cannon S.B."/>
            <person name="Udvardi M.K."/>
            <person name="Benedito V.A."/>
            <person name="Mayer K.F."/>
            <person name="Gouzy J."/>
            <person name="Schoof H."/>
            <person name="Van de Peer Y."/>
            <person name="Proost S."/>
            <person name="Cook D.R."/>
            <person name="Meyers B.C."/>
            <person name="Spannagl M."/>
            <person name="Cheung F."/>
            <person name="De Mita S."/>
            <person name="Krishnakumar V."/>
            <person name="Gundlach H."/>
            <person name="Zhou S."/>
            <person name="Mudge J."/>
            <person name="Bharti A.K."/>
            <person name="Murray J.D."/>
            <person name="Naoumkina M.A."/>
            <person name="Rosen B."/>
            <person name="Silverstein K.A."/>
            <person name="Tang H."/>
            <person name="Rombauts S."/>
            <person name="Zhao P.X."/>
            <person name="Zhou P."/>
            <person name="Barbe V."/>
            <person name="Bardou P."/>
            <person name="Bechner M."/>
            <person name="Bellec A."/>
            <person name="Berger A."/>
            <person name="Berges H."/>
            <person name="Bidwell S."/>
            <person name="Bisseling T."/>
            <person name="Choisne N."/>
            <person name="Couloux A."/>
            <person name="Denny R."/>
            <person name="Deshpande S."/>
            <person name="Dai X."/>
            <person name="Doyle J.J."/>
            <person name="Dudez A.M."/>
            <person name="Farmer A.D."/>
            <person name="Fouteau S."/>
            <person name="Franken C."/>
            <person name="Gibelin C."/>
            <person name="Gish J."/>
            <person name="Goldstein S."/>
            <person name="Gonzalez A.J."/>
            <person name="Green P.J."/>
            <person name="Hallab A."/>
            <person name="Hartog M."/>
            <person name="Hua A."/>
            <person name="Humphray S.J."/>
            <person name="Jeong D.H."/>
            <person name="Jing Y."/>
            <person name="Jocker A."/>
            <person name="Kenton S.M."/>
            <person name="Kim D.J."/>
            <person name="Klee K."/>
            <person name="Lai H."/>
            <person name="Lang C."/>
            <person name="Lin S."/>
            <person name="Macmil S.L."/>
            <person name="Magdelenat G."/>
            <person name="Matthews L."/>
            <person name="McCorrison J."/>
            <person name="Monaghan E.L."/>
            <person name="Mun J.H."/>
            <person name="Najar F.Z."/>
            <person name="Nicholson C."/>
            <person name="Noirot C."/>
            <person name="O'Bleness M."/>
            <person name="Paule C.R."/>
            <person name="Poulain J."/>
            <person name="Prion F."/>
            <person name="Qin B."/>
            <person name="Qu C."/>
            <person name="Retzel E.F."/>
            <person name="Riddle C."/>
            <person name="Sallet E."/>
            <person name="Samain S."/>
            <person name="Samson N."/>
            <person name="Sanders I."/>
            <person name="Saurat O."/>
            <person name="Scarpelli C."/>
            <person name="Schiex T."/>
            <person name="Segurens B."/>
            <person name="Severin A.J."/>
            <person name="Sherrier D.J."/>
            <person name="Shi R."/>
            <person name="Sims S."/>
            <person name="Singer S.R."/>
            <person name="Sinharoy S."/>
            <person name="Sterck L."/>
            <person name="Viollet A."/>
            <person name="Wang B.B."/>
            <person name="Wang K."/>
            <person name="Wang M."/>
            <person name="Wang X."/>
            <person name="Warfsmann J."/>
            <person name="Weissenbach J."/>
            <person name="White D.D."/>
            <person name="White J.D."/>
            <person name="Wiley G.B."/>
            <person name="Wincker P."/>
            <person name="Xing Y."/>
            <person name="Yang L."/>
            <person name="Yao Z."/>
            <person name="Ying F."/>
            <person name="Zhai J."/>
            <person name="Zhou L."/>
            <person name="Zuber A."/>
            <person name="Denarie J."/>
            <person name="Dixon R.A."/>
            <person name="May G.D."/>
            <person name="Schwartz D.C."/>
            <person name="Rogers J."/>
            <person name="Quetier F."/>
            <person name="Town C.D."/>
            <person name="Roe B.A."/>
        </authorList>
    </citation>
    <scope>NUCLEOTIDE SEQUENCE [LARGE SCALE GENOMIC DNA]</scope>
    <source>
        <strain evidence="7">A17</strain>
        <strain evidence="9 10">cv. Jemalong A17</strain>
    </source>
</reference>
<evidence type="ECO:0000256" key="5">
    <source>
        <dbReference type="ARBA" id="ARBA00023242"/>
    </source>
</evidence>
<sequence>MAMAAHTIIKNGVGSPSSCTTYDHDHDQRNKKRKRDDSNGRRRNNNWGSLTSQSIETNVVCVCLSLGGASCSTLSCSTENNKKKKTCNVDDDADVETLRNWECSTELMLYDDPWKIKKVLTQTDLGNNSRLLLNKELAHDLVVSVLGAVAAENEGVHVAVWDVDTDSLHSLVFKIRPSNKSPVFKETWIKEFVVRRSLKKGDEIGMHWDPYKKRFDFSVLRAFRRH</sequence>
<accession>G7I6Q3</accession>
<reference evidence="9" key="3">
    <citation type="submission" date="2015-04" db="UniProtKB">
        <authorList>
            <consortium name="EnsemblPlants"/>
        </authorList>
    </citation>
    <scope>IDENTIFICATION</scope>
    <source>
        <strain evidence="9">cv. Jemalong A17</strain>
    </source>
</reference>
<evidence type="ECO:0000256" key="2">
    <source>
        <dbReference type="ARBA" id="ARBA00023015"/>
    </source>
</evidence>
<dbReference type="PaxDb" id="3880-AES60437"/>
<dbReference type="PANTHER" id="PTHR34269:SF11">
    <property type="entry name" value="B3 DOMAIN PROTEIN"/>
    <property type="match status" value="1"/>
</dbReference>
<dbReference type="GO" id="GO:0005634">
    <property type="term" value="C:nucleus"/>
    <property type="evidence" value="ECO:0007669"/>
    <property type="project" value="UniProtKB-SubCell"/>
</dbReference>
<dbReference type="InterPro" id="IPR015300">
    <property type="entry name" value="DNA-bd_pseudobarrel_sf"/>
</dbReference>
<evidence type="ECO:0000256" key="1">
    <source>
        <dbReference type="ARBA" id="ARBA00004123"/>
    </source>
</evidence>
<dbReference type="OrthoDB" id="1915967at2759"/>
<keyword evidence="4" id="KW-0804">Transcription</keyword>
<dbReference type="PANTHER" id="PTHR34269">
    <property type="entry name" value="TRANSCRIPTION FACTOR B3-DOMAIN FAMILY-RELATED"/>
    <property type="match status" value="1"/>
</dbReference>
<reference evidence="11" key="4">
    <citation type="journal article" date="2018" name="Nat. Plants">
        <title>Whole-genome landscape of Medicago truncatula symbiotic genes.</title>
        <authorList>
            <person name="Pecrix Y."/>
            <person name="Staton S.E."/>
            <person name="Sallet E."/>
            <person name="Lelandais-Briere C."/>
            <person name="Moreau S."/>
            <person name="Carrere S."/>
            <person name="Blein T."/>
            <person name="Jardinaud M.F."/>
            <person name="Latrasse D."/>
            <person name="Zouine M."/>
            <person name="Zahm M."/>
            <person name="Kreplak J."/>
            <person name="Mayjonade B."/>
            <person name="Satge C."/>
            <person name="Perez M."/>
            <person name="Cauet S."/>
            <person name="Marande W."/>
            <person name="Chantry-Darmon C."/>
            <person name="Lopez-Roques C."/>
            <person name="Bouchez O."/>
            <person name="Berard A."/>
            <person name="Debelle F."/>
            <person name="Munos S."/>
            <person name="Bendahmane A."/>
            <person name="Berges H."/>
            <person name="Niebel A."/>
            <person name="Buitink J."/>
            <person name="Frugier F."/>
            <person name="Benhamed M."/>
            <person name="Crespi M."/>
            <person name="Gouzy J."/>
            <person name="Gamas P."/>
        </authorList>
    </citation>
    <scope>NUCLEOTIDE SEQUENCE [LARGE SCALE GENOMIC DNA]</scope>
    <source>
        <strain evidence="11">cv. Jemalong A17</strain>
    </source>
</reference>
<dbReference type="CDD" id="cd10017">
    <property type="entry name" value="B3_DNA"/>
    <property type="match status" value="1"/>
</dbReference>
<keyword evidence="10" id="KW-1185">Reference proteome</keyword>
<dbReference type="Proteomes" id="UP000265566">
    <property type="component" value="Chromosome 1"/>
</dbReference>
<evidence type="ECO:0000313" key="10">
    <source>
        <dbReference type="Proteomes" id="UP000002051"/>
    </source>
</evidence>
<dbReference type="Gramene" id="rna2329">
    <property type="protein sequence ID" value="RHN78691.1"/>
    <property type="gene ID" value="gene2329"/>
</dbReference>
<dbReference type="OMA" id="ECSTELM"/>